<dbReference type="Pfam" id="PF01565">
    <property type="entry name" value="FAD_binding_4"/>
    <property type="match status" value="1"/>
</dbReference>
<dbReference type="Proteomes" id="UP000258309">
    <property type="component" value="Unassembled WGS sequence"/>
</dbReference>
<dbReference type="InterPro" id="IPR016169">
    <property type="entry name" value="FAD-bd_PCMH_sub2"/>
</dbReference>
<evidence type="ECO:0000256" key="5">
    <source>
        <dbReference type="ARBA" id="ARBA00023002"/>
    </source>
</evidence>
<gene>
    <name evidence="8" type="ORF">B7463_g12744</name>
</gene>
<keyword evidence="3" id="KW-0285">Flavoprotein</keyword>
<evidence type="ECO:0000256" key="3">
    <source>
        <dbReference type="ARBA" id="ARBA00022630"/>
    </source>
</evidence>
<dbReference type="Gene3D" id="3.30.465.10">
    <property type="match status" value="2"/>
</dbReference>
<evidence type="ECO:0000256" key="6">
    <source>
        <dbReference type="SAM" id="SignalP"/>
    </source>
</evidence>
<feature type="signal peptide" evidence="6">
    <location>
        <begin position="1"/>
        <end position="22"/>
    </location>
</feature>
<feature type="non-terminal residue" evidence="8">
    <location>
        <position position="1"/>
    </location>
</feature>
<dbReference type="AlphaFoldDB" id="A0A3E2GR25"/>
<comment type="caution">
    <text evidence="8">The sequence shown here is derived from an EMBL/GenBank/DDBJ whole genome shotgun (WGS) entry which is preliminary data.</text>
</comment>
<evidence type="ECO:0000256" key="4">
    <source>
        <dbReference type="ARBA" id="ARBA00022827"/>
    </source>
</evidence>
<evidence type="ECO:0000256" key="2">
    <source>
        <dbReference type="ARBA" id="ARBA00005466"/>
    </source>
</evidence>
<dbReference type="PANTHER" id="PTHR42973:SF39">
    <property type="entry name" value="FAD-BINDING PCMH-TYPE DOMAIN-CONTAINING PROTEIN"/>
    <property type="match status" value="1"/>
</dbReference>
<protein>
    <recommendedName>
        <fullName evidence="7">FAD linked oxidase N-terminal domain-containing protein</fullName>
    </recommendedName>
</protein>
<dbReference type="STRING" id="5539.A0A3E2GR25"/>
<feature type="non-terminal residue" evidence="8">
    <location>
        <position position="472"/>
    </location>
</feature>
<proteinExistence type="inferred from homology"/>
<sequence>MVSLARALAALSLAVSIGSAEASTQECRNLPGDAGWPNLAAWSQLNATLNGQLIATVPQAHVCHTAPYNDYDPTACAQLQSTWTQAEIYVPKPAEIMNSYFQNQSCDPFTPISRTCELGNYASYSINVTTAQHVIAGFDFARQYNIRLVVKTTGHDFMGKSTGKGALSLWMRNLQDKAIIPSYSNPNSTYTGPAAKLGTGVVAGEADEFVGAAGYRVVTGECASTGLVGGYTQGGGHSLLGGAYGMAADNVLDNTDLYWAISGGGGGTFGVVLSMTVKIHPDGQVASGALTFDLAGSGPAGNNETLFWQAIELWFQSIPSFLGLGLTTVGSKNSTTLAQITNSTFALLGITFPDQTVTQLQSSMAPYLGQLKALHINYTFSTTQYESYLQAFNSTTGLGPLPWGIIPTTEVWASRLVPASFVQNATAVADLVAVYRAAVQNNAFSVGCNVLGGANAPAHPDNAVFPGWRDLA</sequence>
<dbReference type="PANTHER" id="PTHR42973">
    <property type="entry name" value="BINDING OXIDOREDUCTASE, PUTATIVE (AFU_ORTHOLOGUE AFUA_1G17690)-RELATED"/>
    <property type="match status" value="1"/>
</dbReference>
<evidence type="ECO:0000259" key="7">
    <source>
        <dbReference type="Pfam" id="PF01565"/>
    </source>
</evidence>
<evidence type="ECO:0000313" key="8">
    <source>
        <dbReference type="EMBL" id="RFU23594.1"/>
    </source>
</evidence>
<organism evidence="8 9">
    <name type="scientific">Scytalidium lignicola</name>
    <name type="common">Hyphomycete</name>
    <dbReference type="NCBI Taxonomy" id="5539"/>
    <lineage>
        <taxon>Eukaryota</taxon>
        <taxon>Fungi</taxon>
        <taxon>Dikarya</taxon>
        <taxon>Ascomycota</taxon>
        <taxon>Pezizomycotina</taxon>
        <taxon>Leotiomycetes</taxon>
        <taxon>Leotiomycetes incertae sedis</taxon>
        <taxon>Scytalidium</taxon>
    </lineage>
</organism>
<dbReference type="InterPro" id="IPR006094">
    <property type="entry name" value="Oxid_FAD_bind_N"/>
</dbReference>
<evidence type="ECO:0000313" key="9">
    <source>
        <dbReference type="Proteomes" id="UP000258309"/>
    </source>
</evidence>
<comment type="cofactor">
    <cofactor evidence="1">
        <name>FAD</name>
        <dbReference type="ChEBI" id="CHEBI:57692"/>
    </cofactor>
</comment>
<reference evidence="8 9" key="1">
    <citation type="submission" date="2018-05" db="EMBL/GenBank/DDBJ databases">
        <title>Draft genome sequence of Scytalidium lignicola DSM 105466, a ubiquitous saprotrophic fungus.</title>
        <authorList>
            <person name="Buettner E."/>
            <person name="Gebauer A.M."/>
            <person name="Hofrichter M."/>
            <person name="Liers C."/>
            <person name="Kellner H."/>
        </authorList>
    </citation>
    <scope>NUCLEOTIDE SEQUENCE [LARGE SCALE GENOMIC DNA]</scope>
    <source>
        <strain evidence="8 9">DSM 105466</strain>
    </source>
</reference>
<dbReference type="OrthoDB" id="9983560at2759"/>
<feature type="chain" id="PRO_5017794314" description="FAD linked oxidase N-terminal domain-containing protein" evidence="6">
    <location>
        <begin position="23"/>
        <end position="472"/>
    </location>
</feature>
<dbReference type="EMBL" id="NCSJ02000733">
    <property type="protein sequence ID" value="RFU23594.1"/>
    <property type="molecule type" value="Genomic_DNA"/>
</dbReference>
<dbReference type="InterPro" id="IPR050416">
    <property type="entry name" value="FAD-linked_Oxidoreductase"/>
</dbReference>
<dbReference type="SUPFAM" id="SSF56176">
    <property type="entry name" value="FAD-binding/transporter-associated domain-like"/>
    <property type="match status" value="1"/>
</dbReference>
<dbReference type="OMA" id="LNEMDPW"/>
<keyword evidence="6" id="KW-0732">Signal</keyword>
<keyword evidence="4" id="KW-0274">FAD</keyword>
<keyword evidence="5" id="KW-0560">Oxidoreductase</keyword>
<keyword evidence="9" id="KW-1185">Reference proteome</keyword>
<dbReference type="GO" id="GO:0050660">
    <property type="term" value="F:flavin adenine dinucleotide binding"/>
    <property type="evidence" value="ECO:0007669"/>
    <property type="project" value="InterPro"/>
</dbReference>
<evidence type="ECO:0000256" key="1">
    <source>
        <dbReference type="ARBA" id="ARBA00001974"/>
    </source>
</evidence>
<name>A0A3E2GR25_SCYLI</name>
<feature type="domain" description="FAD linked oxidase N-terminal" evidence="7">
    <location>
        <begin position="126"/>
        <end position="252"/>
    </location>
</feature>
<comment type="similarity">
    <text evidence="2">Belongs to the oxygen-dependent FAD-linked oxidoreductase family.</text>
</comment>
<accession>A0A3E2GR25</accession>
<dbReference type="GO" id="GO:0016491">
    <property type="term" value="F:oxidoreductase activity"/>
    <property type="evidence" value="ECO:0007669"/>
    <property type="project" value="UniProtKB-KW"/>
</dbReference>
<dbReference type="InterPro" id="IPR036318">
    <property type="entry name" value="FAD-bd_PCMH-like_sf"/>
</dbReference>